<evidence type="ECO:0000313" key="2">
    <source>
        <dbReference type="EMBL" id="TWU30172.1"/>
    </source>
</evidence>
<dbReference type="InterPro" id="IPR002053">
    <property type="entry name" value="Glyco_hydro_25"/>
</dbReference>
<dbReference type="Gene3D" id="1.10.1330.10">
    <property type="entry name" value="Dockerin domain"/>
    <property type="match status" value="1"/>
</dbReference>
<dbReference type="EC" id="3.2.1.17" evidence="2"/>
<comment type="caution">
    <text evidence="2">The sequence shown here is derived from an EMBL/GenBank/DDBJ whole genome shotgun (WGS) entry which is preliminary data.</text>
</comment>
<accession>A0A5C6CZU4</accession>
<dbReference type="PROSITE" id="PS51904">
    <property type="entry name" value="GLYCOSYL_HYDROL_F25_2"/>
    <property type="match status" value="1"/>
</dbReference>
<proteinExistence type="inferred from homology"/>
<protein>
    <submittedName>
        <fullName evidence="2">Lysozyme M1</fullName>
        <ecNumber evidence="2">3.2.1.17</ecNumber>
    </submittedName>
</protein>
<reference evidence="2 3" key="1">
    <citation type="submission" date="2019-02" db="EMBL/GenBank/DDBJ databases">
        <title>Deep-cultivation of Planctomycetes and their phenomic and genomic characterization uncovers novel biology.</title>
        <authorList>
            <person name="Wiegand S."/>
            <person name="Jogler M."/>
            <person name="Boedeker C."/>
            <person name="Pinto D."/>
            <person name="Vollmers J."/>
            <person name="Rivas-Marin E."/>
            <person name="Kohn T."/>
            <person name="Peeters S.H."/>
            <person name="Heuer A."/>
            <person name="Rast P."/>
            <person name="Oberbeckmann S."/>
            <person name="Bunk B."/>
            <person name="Jeske O."/>
            <person name="Meyerdierks A."/>
            <person name="Storesund J.E."/>
            <person name="Kallscheuer N."/>
            <person name="Luecker S."/>
            <person name="Lage O.M."/>
            <person name="Pohl T."/>
            <person name="Merkel B.J."/>
            <person name="Hornburger P."/>
            <person name="Mueller R.-W."/>
            <person name="Bruemmer F."/>
            <person name="Labrenz M."/>
            <person name="Spormann A.M."/>
            <person name="Op Den Camp H."/>
            <person name="Overmann J."/>
            <person name="Amann R."/>
            <person name="Jetten M.S.M."/>
            <person name="Mascher T."/>
            <person name="Medema M.H."/>
            <person name="Devos D.P."/>
            <person name="Kaster A.-K."/>
            <person name="Ovreas L."/>
            <person name="Rohde M."/>
            <person name="Galperin M.Y."/>
            <person name="Jogler C."/>
        </authorList>
    </citation>
    <scope>NUCLEOTIDE SEQUENCE [LARGE SCALE GENOMIC DNA]</scope>
    <source>
        <strain evidence="2 3">Pla144</strain>
    </source>
</reference>
<dbReference type="CDD" id="cd00599">
    <property type="entry name" value="GH25_muramidase"/>
    <property type="match status" value="1"/>
</dbReference>
<dbReference type="InterPro" id="IPR036439">
    <property type="entry name" value="Dockerin_dom_sf"/>
</dbReference>
<dbReference type="InterPro" id="IPR018247">
    <property type="entry name" value="EF_Hand_1_Ca_BS"/>
</dbReference>
<keyword evidence="3" id="KW-1185">Reference proteome</keyword>
<name>A0A5C6CZU4_9BACT</name>
<gene>
    <name evidence="2" type="primary">acm_1</name>
    <name evidence="2" type="ORF">Pla144_09580</name>
</gene>
<dbReference type="EMBL" id="SJPS01000001">
    <property type="protein sequence ID" value="TWU30172.1"/>
    <property type="molecule type" value="Genomic_DNA"/>
</dbReference>
<dbReference type="Gene3D" id="3.20.20.80">
    <property type="entry name" value="Glycosidases"/>
    <property type="match status" value="1"/>
</dbReference>
<dbReference type="GO" id="GO:0016998">
    <property type="term" value="P:cell wall macromolecule catabolic process"/>
    <property type="evidence" value="ECO:0007669"/>
    <property type="project" value="InterPro"/>
</dbReference>
<comment type="similarity">
    <text evidence="1">Belongs to the glycosyl hydrolase 25 family.</text>
</comment>
<dbReference type="Pfam" id="PF01183">
    <property type="entry name" value="Glyco_hydro_25"/>
    <property type="match status" value="1"/>
</dbReference>
<dbReference type="GO" id="GO:0003796">
    <property type="term" value="F:lysozyme activity"/>
    <property type="evidence" value="ECO:0007669"/>
    <property type="project" value="UniProtKB-EC"/>
</dbReference>
<dbReference type="SUPFAM" id="SSF63446">
    <property type="entry name" value="Type I dockerin domain"/>
    <property type="match status" value="1"/>
</dbReference>
<dbReference type="InterPro" id="IPR017853">
    <property type="entry name" value="GH"/>
</dbReference>
<keyword evidence="2" id="KW-0326">Glycosidase</keyword>
<dbReference type="AlphaFoldDB" id="A0A5C6CZU4"/>
<dbReference type="InterPro" id="IPR013424">
    <property type="entry name" value="Ice-binding_C"/>
</dbReference>
<dbReference type="NCBIfam" id="TIGR02595">
    <property type="entry name" value="PEP_CTERM"/>
    <property type="match status" value="1"/>
</dbReference>
<organism evidence="2 3">
    <name type="scientific">Bythopirellula polymerisocia</name>
    <dbReference type="NCBI Taxonomy" id="2528003"/>
    <lineage>
        <taxon>Bacteria</taxon>
        <taxon>Pseudomonadati</taxon>
        <taxon>Planctomycetota</taxon>
        <taxon>Planctomycetia</taxon>
        <taxon>Pirellulales</taxon>
        <taxon>Lacipirellulaceae</taxon>
        <taxon>Bythopirellula</taxon>
    </lineage>
</organism>
<keyword evidence="2" id="KW-0378">Hydrolase</keyword>
<dbReference type="GO" id="GO:0009253">
    <property type="term" value="P:peptidoglycan catabolic process"/>
    <property type="evidence" value="ECO:0007669"/>
    <property type="project" value="InterPro"/>
</dbReference>
<dbReference type="PANTHER" id="PTHR34135">
    <property type="entry name" value="LYSOZYME"/>
    <property type="match status" value="1"/>
</dbReference>
<dbReference type="GO" id="GO:0000272">
    <property type="term" value="P:polysaccharide catabolic process"/>
    <property type="evidence" value="ECO:0007669"/>
    <property type="project" value="InterPro"/>
</dbReference>
<evidence type="ECO:0000313" key="3">
    <source>
        <dbReference type="Proteomes" id="UP000318437"/>
    </source>
</evidence>
<dbReference type="PROSITE" id="PS00018">
    <property type="entry name" value="EF_HAND_1"/>
    <property type="match status" value="1"/>
</dbReference>
<dbReference type="PANTHER" id="PTHR34135:SF2">
    <property type="entry name" value="LYSOZYME"/>
    <property type="match status" value="1"/>
</dbReference>
<sequence>MQGAAAAGVIIGPYHFCRVASYDGDPFTSYVGSPFLPGTTPYLDAVSEANDFLDAIVPYYQTGSYLPPVADVENLPDFSSSALEKTFISNWVQIFSDTINATLGSRPIIYTSKSGANTRYTSSVAAQHELWEAWWKGTGTSNPPVASDTPLFGDWLFWQWTDSWSVPGVTGNVDGDVFEGTQAQLEQLRITLAPGSEGPFGRVTHIEEFENGEGFFKWGTNFSGSNFGLLPGTDAQRVTTHAHEGFASQEIDVVGDPNGWFLRHVSGNGSPAANPATNLPFVSDGYVGLWLMTNDSGVTVYLALDDLTSTIERGLGQDVIADGTWHLYEWDLSDDNQWDAWAGGANGMLDGATVTIDSIQFAGAGNAQVYLDGVAHNPDGSLLAALGDFDYDGDVDEEDMHQWQAHFGTASGASFDRGDADGDGDVDGADFLAWQRTYQPTATTLLAAVPEPGSLLLIIVVLGIACSIRRSFPKSQRLSPSHF</sequence>
<evidence type="ECO:0000256" key="1">
    <source>
        <dbReference type="ARBA" id="ARBA00010646"/>
    </source>
</evidence>
<dbReference type="Proteomes" id="UP000318437">
    <property type="component" value="Unassembled WGS sequence"/>
</dbReference>
<dbReference type="SUPFAM" id="SSF51445">
    <property type="entry name" value="(Trans)glycosidases"/>
    <property type="match status" value="1"/>
</dbReference>